<organism evidence="2 3">
    <name type="scientific">Streptomyces hydrogenans</name>
    <dbReference type="NCBI Taxonomy" id="1873719"/>
    <lineage>
        <taxon>Bacteria</taxon>
        <taxon>Bacillati</taxon>
        <taxon>Actinomycetota</taxon>
        <taxon>Actinomycetes</taxon>
        <taxon>Kitasatosporales</taxon>
        <taxon>Streptomycetaceae</taxon>
        <taxon>Streptomyces</taxon>
    </lineage>
</organism>
<evidence type="ECO:0000313" key="2">
    <source>
        <dbReference type="EMBL" id="GHI19660.1"/>
    </source>
</evidence>
<keyword evidence="3" id="KW-1185">Reference proteome</keyword>
<feature type="compositionally biased region" description="Pro residues" evidence="1">
    <location>
        <begin position="42"/>
        <end position="52"/>
    </location>
</feature>
<comment type="caution">
    <text evidence="2">The sequence shown here is derived from an EMBL/GenBank/DDBJ whole genome shotgun (WGS) entry which is preliminary data.</text>
</comment>
<reference evidence="2" key="1">
    <citation type="submission" date="2024-05" db="EMBL/GenBank/DDBJ databases">
        <title>Whole genome shotgun sequence of Streptomyces hydrogenans NBRC 13475.</title>
        <authorList>
            <person name="Komaki H."/>
            <person name="Tamura T."/>
        </authorList>
    </citation>
    <scope>NUCLEOTIDE SEQUENCE</scope>
    <source>
        <strain evidence="2">NBRC 13475</strain>
    </source>
</reference>
<dbReference type="Proteomes" id="UP001052739">
    <property type="component" value="Unassembled WGS sequence"/>
</dbReference>
<feature type="region of interest" description="Disordered" evidence="1">
    <location>
        <begin position="1"/>
        <end position="66"/>
    </location>
</feature>
<sequence>MRPTPVPGDRLPLRGVRSAAPGSATGPRPRAGDVRVDDRAGPLPPVPSPIRPEPAGSVSPNRLDSL</sequence>
<gene>
    <name evidence="2" type="ORF">Shyd_10310</name>
</gene>
<dbReference type="RefSeq" id="WP_226651379.1">
    <property type="nucleotide sequence ID" value="NZ_BNDW01000004.1"/>
</dbReference>
<proteinExistence type="predicted"/>
<accession>A0ABQ3P3R8</accession>
<feature type="compositionally biased region" description="Basic and acidic residues" evidence="1">
    <location>
        <begin position="30"/>
        <end position="40"/>
    </location>
</feature>
<protein>
    <submittedName>
        <fullName evidence="2">Uncharacterized protein</fullName>
    </submittedName>
</protein>
<name>A0ABQ3P3R8_9ACTN</name>
<dbReference type="EMBL" id="BNDW01000004">
    <property type="protein sequence ID" value="GHI19660.1"/>
    <property type="molecule type" value="Genomic_DNA"/>
</dbReference>
<evidence type="ECO:0000256" key="1">
    <source>
        <dbReference type="SAM" id="MobiDB-lite"/>
    </source>
</evidence>
<evidence type="ECO:0000313" key="3">
    <source>
        <dbReference type="Proteomes" id="UP001052739"/>
    </source>
</evidence>